<comment type="caution">
    <text evidence="2">The sequence shown here is derived from an EMBL/GenBank/DDBJ whole genome shotgun (WGS) entry which is preliminary data.</text>
</comment>
<dbReference type="EMBL" id="LGCI01000010">
    <property type="protein sequence ID" value="KOY80951.1"/>
    <property type="molecule type" value="Genomic_DNA"/>
</dbReference>
<dbReference type="RefSeq" id="WP_053996190.1">
    <property type="nucleotide sequence ID" value="NZ_CP065643.1"/>
</dbReference>
<dbReference type="AlphaFoldDB" id="A0A0N0CUX5"/>
<protein>
    <submittedName>
        <fullName evidence="2">CotJB protein</fullName>
    </submittedName>
</protein>
<dbReference type="Pfam" id="PF12652">
    <property type="entry name" value="CotJB"/>
    <property type="match status" value="1"/>
</dbReference>
<organism evidence="2 3">
    <name type="scientific">Lysinibacillus macroides</name>
    <dbReference type="NCBI Taxonomy" id="33935"/>
    <lineage>
        <taxon>Bacteria</taxon>
        <taxon>Bacillati</taxon>
        <taxon>Bacillota</taxon>
        <taxon>Bacilli</taxon>
        <taxon>Bacillales</taxon>
        <taxon>Bacillaceae</taxon>
        <taxon>Lysinibacillus</taxon>
    </lineage>
</organism>
<name>A0A0N0CUX5_9BACI</name>
<dbReference type="STRING" id="33935.ADM90_17440"/>
<sequence>MTNKKMPPEFYKQLEEIQAIDFVIVELNLYLDTHPHDYDAIQQFNEYTEKSMKLKIDFEQKYGPLMNFGRSYSNYPFNWIDTPWPWQV</sequence>
<accession>A0A0N0CUX5</accession>
<dbReference type="PATRIC" id="fig|33935.3.peg.2270"/>
<dbReference type="Proteomes" id="UP000037977">
    <property type="component" value="Unassembled WGS sequence"/>
</dbReference>
<evidence type="ECO:0000313" key="3">
    <source>
        <dbReference type="Proteomes" id="UP000037977"/>
    </source>
</evidence>
<dbReference type="InterPro" id="IPR016571">
    <property type="entry name" value="Spore_coat_assembly_CotJB"/>
</dbReference>
<keyword evidence="3" id="KW-1185">Reference proteome</keyword>
<gene>
    <name evidence="2" type="ORF">ADM90_17440</name>
</gene>
<reference evidence="2 3" key="1">
    <citation type="submission" date="2015-07" db="EMBL/GenBank/DDBJ databases">
        <title>Genome sequencing project for genomic taxonomy and phylogenomics of Bacillus-like bacteria.</title>
        <authorList>
            <person name="Liu B."/>
            <person name="Wang J."/>
            <person name="Zhu Y."/>
            <person name="Liu G."/>
            <person name="Chen Q."/>
            <person name="Chen Z."/>
            <person name="Che J."/>
            <person name="Ge C."/>
            <person name="Shi H."/>
            <person name="Pan Z."/>
            <person name="Liu X."/>
        </authorList>
    </citation>
    <scope>NUCLEOTIDE SEQUENCE [LARGE SCALE GENOMIC DNA]</scope>
    <source>
        <strain evidence="2 3">DSM 54</strain>
    </source>
</reference>
<evidence type="ECO:0000259" key="1">
    <source>
        <dbReference type="Pfam" id="PF12652"/>
    </source>
</evidence>
<proteinExistence type="predicted"/>
<evidence type="ECO:0000313" key="2">
    <source>
        <dbReference type="EMBL" id="KOY80951.1"/>
    </source>
</evidence>
<dbReference type="InterPro" id="IPR024207">
    <property type="entry name" value="CotJB_dom"/>
</dbReference>
<dbReference type="PIRSF" id="PIRSF010606">
    <property type="entry name" value="Spore_coat_CotJB"/>
    <property type="match status" value="1"/>
</dbReference>
<dbReference type="OrthoDB" id="9804099at2"/>
<feature type="domain" description="Protein CotJB" evidence="1">
    <location>
        <begin position="12"/>
        <end position="87"/>
    </location>
</feature>